<dbReference type="STRING" id="1231657.A0A1Y2A870"/>
<evidence type="ECO:0000256" key="3">
    <source>
        <dbReference type="ARBA" id="ARBA00014723"/>
    </source>
</evidence>
<accession>A0A1Y2A870</accession>
<dbReference type="PROSITE" id="PS00389">
    <property type="entry name" value="ATPASE_DELTA"/>
    <property type="match status" value="1"/>
</dbReference>
<dbReference type="Proteomes" id="UP000193144">
    <property type="component" value="Unassembled WGS sequence"/>
</dbReference>
<evidence type="ECO:0000256" key="4">
    <source>
        <dbReference type="ARBA" id="ARBA00022448"/>
    </source>
</evidence>
<proteinExistence type="inferred from homology"/>
<dbReference type="HAMAP" id="MF_01416">
    <property type="entry name" value="ATP_synth_delta_bact"/>
    <property type="match status" value="1"/>
</dbReference>
<evidence type="ECO:0000256" key="7">
    <source>
        <dbReference type="ARBA" id="ARBA00023136"/>
    </source>
</evidence>
<evidence type="ECO:0000256" key="2">
    <source>
        <dbReference type="ARBA" id="ARBA00007046"/>
    </source>
</evidence>
<dbReference type="PANTHER" id="PTHR11910">
    <property type="entry name" value="ATP SYNTHASE DELTA CHAIN"/>
    <property type="match status" value="1"/>
</dbReference>
<dbReference type="SUPFAM" id="SSF47928">
    <property type="entry name" value="N-terminal domain of the delta subunit of the F1F0-ATP synthase"/>
    <property type="match status" value="1"/>
</dbReference>
<keyword evidence="4" id="KW-0813">Transport</keyword>
<keyword evidence="6" id="KW-0406">Ion transport</keyword>
<dbReference type="InterPro" id="IPR000711">
    <property type="entry name" value="ATPase_OSCP/dsu"/>
</dbReference>
<keyword evidence="7" id="KW-0472">Membrane</keyword>
<evidence type="ECO:0000256" key="6">
    <source>
        <dbReference type="ARBA" id="ARBA00023065"/>
    </source>
</evidence>
<comment type="similarity">
    <text evidence="2">Belongs to the ATPase delta chain family.</text>
</comment>
<comment type="subcellular location">
    <subcellularLocation>
        <location evidence="1">Membrane</location>
    </subcellularLocation>
</comment>
<comment type="caution">
    <text evidence="9">The sequence shown here is derived from an EMBL/GenBank/DDBJ whole genome shotgun (WGS) entry which is preliminary data.</text>
</comment>
<protein>
    <recommendedName>
        <fullName evidence="3">ATP synthase subunit 5, mitochondrial</fullName>
    </recommendedName>
</protein>
<evidence type="ECO:0000313" key="10">
    <source>
        <dbReference type="Proteomes" id="UP000193144"/>
    </source>
</evidence>
<dbReference type="GO" id="GO:0016020">
    <property type="term" value="C:membrane"/>
    <property type="evidence" value="ECO:0007669"/>
    <property type="project" value="UniProtKB-SubCell"/>
</dbReference>
<dbReference type="OrthoDB" id="1262810at2759"/>
<evidence type="ECO:0000313" key="9">
    <source>
        <dbReference type="EMBL" id="ORY18674.1"/>
    </source>
</evidence>
<dbReference type="AlphaFoldDB" id="A0A1Y2A870"/>
<dbReference type="GO" id="GO:0046933">
    <property type="term" value="F:proton-transporting ATP synthase activity, rotational mechanism"/>
    <property type="evidence" value="ECO:0007669"/>
    <property type="project" value="InterPro"/>
</dbReference>
<organism evidence="9 10">
    <name type="scientific">Clohesyomyces aquaticus</name>
    <dbReference type="NCBI Taxonomy" id="1231657"/>
    <lineage>
        <taxon>Eukaryota</taxon>
        <taxon>Fungi</taxon>
        <taxon>Dikarya</taxon>
        <taxon>Ascomycota</taxon>
        <taxon>Pezizomycotina</taxon>
        <taxon>Dothideomycetes</taxon>
        <taxon>Pleosporomycetidae</taxon>
        <taxon>Pleosporales</taxon>
        <taxon>Lindgomycetaceae</taxon>
        <taxon>Clohesyomyces</taxon>
    </lineage>
</organism>
<evidence type="ECO:0000256" key="8">
    <source>
        <dbReference type="ARBA" id="ARBA00023310"/>
    </source>
</evidence>
<dbReference type="PRINTS" id="PR00125">
    <property type="entry name" value="ATPASEDELTA"/>
</dbReference>
<keyword evidence="10" id="KW-1185">Reference proteome</keyword>
<keyword evidence="8" id="KW-0066">ATP synthesis</keyword>
<dbReference type="NCBIfam" id="TIGR01145">
    <property type="entry name" value="ATP_synt_delta"/>
    <property type="match status" value="1"/>
</dbReference>
<dbReference type="Gene3D" id="1.10.520.20">
    <property type="entry name" value="N-terminal domain of the delta subunit of the F1F0-ATP synthase"/>
    <property type="match status" value="1"/>
</dbReference>
<gene>
    <name evidence="9" type="ORF">BCR34DRAFT_621229</name>
</gene>
<sequence>MSTTRALSSAFRAGAPRAPIGLRAAAIQRTYATAAPSGPSSKPPVALFGVDGTYASALYTAAAKTSTLEPVSRSLETLSAVFKKDPKLGKVLNAPSLNVSDKAQIIEELGKHVGRQDPEGVVKNFLKTLADNNRLGVLESVCEKFGVLMGAHRGEIELVVTSAEPLDNRTLSRLQSAITKSSYVGQGQKLKVVPKVNPEIRGGLVVEIGDRTIDLSVSSRMNKMNKLLQDSL</sequence>
<dbReference type="EMBL" id="MCFA01000005">
    <property type="protein sequence ID" value="ORY18674.1"/>
    <property type="molecule type" value="Genomic_DNA"/>
</dbReference>
<evidence type="ECO:0000256" key="1">
    <source>
        <dbReference type="ARBA" id="ARBA00004370"/>
    </source>
</evidence>
<reference evidence="9 10" key="1">
    <citation type="submission" date="2016-07" db="EMBL/GenBank/DDBJ databases">
        <title>Pervasive Adenine N6-methylation of Active Genes in Fungi.</title>
        <authorList>
            <consortium name="DOE Joint Genome Institute"/>
            <person name="Mondo S.J."/>
            <person name="Dannebaum R.O."/>
            <person name="Kuo R.C."/>
            <person name="Labutti K."/>
            <person name="Haridas S."/>
            <person name="Kuo A."/>
            <person name="Salamov A."/>
            <person name="Ahrendt S.R."/>
            <person name="Lipzen A."/>
            <person name="Sullivan W."/>
            <person name="Andreopoulos W.B."/>
            <person name="Clum A."/>
            <person name="Lindquist E."/>
            <person name="Daum C."/>
            <person name="Ramamoorthy G.K."/>
            <person name="Gryganskyi A."/>
            <person name="Culley D."/>
            <person name="Magnuson J.K."/>
            <person name="James T.Y."/>
            <person name="O'Malley M.A."/>
            <person name="Stajich J.E."/>
            <person name="Spatafora J.W."/>
            <person name="Visel A."/>
            <person name="Grigoriev I.V."/>
        </authorList>
    </citation>
    <scope>NUCLEOTIDE SEQUENCE [LARGE SCALE GENOMIC DNA]</scope>
    <source>
        <strain evidence="9 10">CBS 115471</strain>
    </source>
</reference>
<keyword evidence="5" id="KW-0375">Hydrogen ion transport</keyword>
<evidence type="ECO:0000256" key="5">
    <source>
        <dbReference type="ARBA" id="ARBA00022781"/>
    </source>
</evidence>
<dbReference type="InterPro" id="IPR026015">
    <property type="entry name" value="ATP_synth_OSCP/delta_N_sf"/>
</dbReference>
<dbReference type="InterPro" id="IPR020781">
    <property type="entry name" value="ATPase_OSCP/d_CS"/>
</dbReference>
<dbReference type="Pfam" id="PF00213">
    <property type="entry name" value="OSCP"/>
    <property type="match status" value="1"/>
</dbReference>
<name>A0A1Y2A870_9PLEO</name>